<protein>
    <submittedName>
        <fullName evidence="1">Uncharacterized protein</fullName>
    </submittedName>
</protein>
<proteinExistence type="predicted"/>
<organism evidence="1 2">
    <name type="scientific">Acrocarpospora corrugata</name>
    <dbReference type="NCBI Taxonomy" id="35763"/>
    <lineage>
        <taxon>Bacteria</taxon>
        <taxon>Bacillati</taxon>
        <taxon>Actinomycetota</taxon>
        <taxon>Actinomycetes</taxon>
        <taxon>Streptosporangiales</taxon>
        <taxon>Streptosporangiaceae</taxon>
        <taxon>Acrocarpospora</taxon>
    </lineage>
</organism>
<sequence>MARPELPPDASLSLRFSVDGTGEHLLYVHKRRAYRVALADGAVASVPITVDERPGEGDSPRAAW</sequence>
<evidence type="ECO:0000313" key="1">
    <source>
        <dbReference type="EMBL" id="GES02988.1"/>
    </source>
</evidence>
<keyword evidence="2" id="KW-1185">Reference proteome</keyword>
<evidence type="ECO:0000313" key="2">
    <source>
        <dbReference type="Proteomes" id="UP000334990"/>
    </source>
</evidence>
<comment type="caution">
    <text evidence="1">The sequence shown here is derived from an EMBL/GenBank/DDBJ whole genome shotgun (WGS) entry which is preliminary data.</text>
</comment>
<reference evidence="1 2" key="1">
    <citation type="submission" date="2019-10" db="EMBL/GenBank/DDBJ databases">
        <title>Whole genome shotgun sequence of Acrocarpospora corrugata NBRC 13972.</title>
        <authorList>
            <person name="Ichikawa N."/>
            <person name="Kimura A."/>
            <person name="Kitahashi Y."/>
            <person name="Komaki H."/>
            <person name="Oguchi A."/>
        </authorList>
    </citation>
    <scope>NUCLEOTIDE SEQUENCE [LARGE SCALE GENOMIC DNA]</scope>
    <source>
        <strain evidence="1 2">NBRC 13972</strain>
    </source>
</reference>
<dbReference type="RefSeq" id="WP_155339181.1">
    <property type="nucleotide sequence ID" value="NZ_BAAABN010000090.1"/>
</dbReference>
<name>A0A5M3W915_9ACTN</name>
<dbReference type="EMBL" id="BLAD01000063">
    <property type="protein sequence ID" value="GES02988.1"/>
    <property type="molecule type" value="Genomic_DNA"/>
</dbReference>
<dbReference type="AlphaFoldDB" id="A0A5M3W915"/>
<dbReference type="OrthoDB" id="3530399at2"/>
<accession>A0A5M3W915</accession>
<gene>
    <name evidence="1" type="ORF">Acor_50540</name>
</gene>
<dbReference type="Proteomes" id="UP000334990">
    <property type="component" value="Unassembled WGS sequence"/>
</dbReference>